<sequence length="127" mass="13614">MESSVAFIAGLGVTALLGIVLAGMAMMADKTAIVVPPEADHPEVTANREEKVVNTIDIGRRRLCDPTGLVYEVFEKDADRAGTRWMLDGEKMFNPGSTGAGSGLEPGQVRRRTVRVGLQGDGFGFYK</sequence>
<keyword evidence="2" id="KW-1185">Reference proteome</keyword>
<proteinExistence type="predicted"/>
<gene>
    <name evidence="1" type="ORF">PIIN_11086</name>
</gene>
<dbReference type="HOGENOM" id="CLU_1971378_0_0_1"/>
<comment type="caution">
    <text evidence="1">The sequence shown here is derived from an EMBL/GenBank/DDBJ whole genome shotgun (WGS) entry which is preliminary data.</text>
</comment>
<reference evidence="1 2" key="1">
    <citation type="journal article" date="2011" name="PLoS Pathog.">
        <title>Endophytic Life Strategies Decoded by Genome and Transcriptome Analyses of the Mutualistic Root Symbiont Piriformospora indica.</title>
        <authorList>
            <person name="Zuccaro A."/>
            <person name="Lahrmann U."/>
            <person name="Guldener U."/>
            <person name="Langen G."/>
            <person name="Pfiffi S."/>
            <person name="Biedenkopf D."/>
            <person name="Wong P."/>
            <person name="Samans B."/>
            <person name="Grimm C."/>
            <person name="Basiewicz M."/>
            <person name="Murat C."/>
            <person name="Martin F."/>
            <person name="Kogel K.H."/>
        </authorList>
    </citation>
    <scope>NUCLEOTIDE SEQUENCE [LARGE SCALE GENOMIC DNA]</scope>
    <source>
        <strain evidence="1 2">DSM 11827</strain>
    </source>
</reference>
<evidence type="ECO:0000313" key="2">
    <source>
        <dbReference type="Proteomes" id="UP000007148"/>
    </source>
</evidence>
<dbReference type="AlphaFoldDB" id="G4U0L0"/>
<protein>
    <submittedName>
        <fullName evidence="1">Uncharacterized protein</fullName>
    </submittedName>
</protein>
<organism evidence="1 2">
    <name type="scientific">Serendipita indica (strain DSM 11827)</name>
    <name type="common">Root endophyte fungus</name>
    <name type="synonym">Piriformospora indica</name>
    <dbReference type="NCBI Taxonomy" id="1109443"/>
    <lineage>
        <taxon>Eukaryota</taxon>
        <taxon>Fungi</taxon>
        <taxon>Dikarya</taxon>
        <taxon>Basidiomycota</taxon>
        <taxon>Agaricomycotina</taxon>
        <taxon>Agaricomycetes</taxon>
        <taxon>Sebacinales</taxon>
        <taxon>Serendipitaceae</taxon>
        <taxon>Serendipita</taxon>
    </lineage>
</organism>
<dbReference type="EMBL" id="CAFZ01001272">
    <property type="protein sequence ID" value="CCA77103.1"/>
    <property type="molecule type" value="Genomic_DNA"/>
</dbReference>
<name>G4U0L0_SERID</name>
<evidence type="ECO:0000313" key="1">
    <source>
        <dbReference type="EMBL" id="CCA77103.1"/>
    </source>
</evidence>
<accession>G4U0L0</accession>
<dbReference type="Proteomes" id="UP000007148">
    <property type="component" value="Unassembled WGS sequence"/>
</dbReference>
<dbReference type="InParanoid" id="G4U0L0"/>